<dbReference type="HOGENOM" id="CLU_030571_5_1_2"/>
<keyword evidence="3" id="KW-1185">Reference proteome</keyword>
<dbReference type="InterPro" id="IPR050855">
    <property type="entry name" value="NDM-1-like"/>
</dbReference>
<dbReference type="SMART" id="SM00849">
    <property type="entry name" value="Lactamase_B"/>
    <property type="match status" value="1"/>
</dbReference>
<sequence>MAGYPLEGQCYKPRLQSSMMSGLRISSIEEFPRDIIPIEIPPSVVILRGIGWDSNVYLVRSGEEALIVDTGTGVNWHVYAEIWTKNGYLRGIKRAVIFNTHEHFDHVGGNRAFREWLEGLGIKVLFAAHEITARTLERGDDYVILGYAYGRPFEPQPVEMKLNEGDRIKIGSLELRLIHTPGHTAGSACLYLEEGNTKIMFTGDTVFNGTVGRVDLPTGNGWELRESLERLLEFEVDFGLPGHGRPITEWRRNLEKVLGLV</sequence>
<dbReference type="GO" id="GO:0016787">
    <property type="term" value="F:hydrolase activity"/>
    <property type="evidence" value="ECO:0007669"/>
    <property type="project" value="UniProtKB-KW"/>
</dbReference>
<protein>
    <submittedName>
        <fullName evidence="2">Hydrolase, metallo-beta-lactamase superfamily</fullName>
    </submittedName>
</protein>
<feature type="domain" description="Metallo-beta-lactamase" evidence="1">
    <location>
        <begin position="53"/>
        <end position="243"/>
    </location>
</feature>
<dbReference type="InterPro" id="IPR036866">
    <property type="entry name" value="RibonucZ/Hydroxyglut_hydro"/>
</dbReference>
<keyword evidence="2" id="KW-0378">Hydrolase</keyword>
<name>C5A648_THEGJ</name>
<evidence type="ECO:0000259" key="1">
    <source>
        <dbReference type="SMART" id="SM00849"/>
    </source>
</evidence>
<dbReference type="Gene3D" id="3.60.15.10">
    <property type="entry name" value="Ribonuclease Z/Hydroxyacylglutathione hydrolase-like"/>
    <property type="match status" value="1"/>
</dbReference>
<organism evidence="2 3">
    <name type="scientific">Thermococcus gammatolerans (strain DSM 15229 / JCM 11827 / EJ3)</name>
    <dbReference type="NCBI Taxonomy" id="593117"/>
    <lineage>
        <taxon>Archaea</taxon>
        <taxon>Methanobacteriati</taxon>
        <taxon>Methanobacteriota</taxon>
        <taxon>Thermococci</taxon>
        <taxon>Thermococcales</taxon>
        <taxon>Thermococcaceae</taxon>
        <taxon>Thermococcus</taxon>
    </lineage>
</organism>
<dbReference type="Pfam" id="PF00753">
    <property type="entry name" value="Lactamase_B"/>
    <property type="match status" value="1"/>
</dbReference>
<dbReference type="EMBL" id="CP001398">
    <property type="protein sequence ID" value="ACS33710.1"/>
    <property type="molecule type" value="Genomic_DNA"/>
</dbReference>
<dbReference type="InterPro" id="IPR001279">
    <property type="entry name" value="Metallo-B-lactamas"/>
</dbReference>
<dbReference type="PATRIC" id="fig|593117.10.peg.1207"/>
<evidence type="ECO:0000313" key="2">
    <source>
        <dbReference type="EMBL" id="ACS33710.1"/>
    </source>
</evidence>
<dbReference type="KEGG" id="tga:TGAM_1208"/>
<evidence type="ECO:0000313" key="3">
    <source>
        <dbReference type="Proteomes" id="UP000001488"/>
    </source>
</evidence>
<dbReference type="PANTHER" id="PTHR42951:SF4">
    <property type="entry name" value="ACYL-COENZYME A THIOESTERASE MBLAC2"/>
    <property type="match status" value="1"/>
</dbReference>
<reference evidence="2 3" key="1">
    <citation type="journal article" date="2007" name="Genome Biol.">
        <title>Genome analysis and genome-wide proteomics of Thermococcus gammatolerans, the most radioresistant organism known amongst the Archaea.</title>
        <authorList>
            <person name="Zivanovic Y."/>
            <person name="Armengaud J."/>
            <person name="Lagorce A."/>
            <person name="Leplat C."/>
            <person name="Guerin P."/>
            <person name="Dutertre M."/>
            <person name="Anthouard V."/>
            <person name="Forterre P."/>
            <person name="Wincker P."/>
            <person name="Confalonieri F."/>
        </authorList>
    </citation>
    <scope>NUCLEOTIDE SEQUENCE [LARGE SCALE GENOMIC DNA]</scope>
    <source>
        <strain evidence="3">DSM 15229 / JCM 11827 / EJ3</strain>
    </source>
</reference>
<dbReference type="PaxDb" id="593117-TGAM_1208"/>
<dbReference type="SUPFAM" id="SSF56281">
    <property type="entry name" value="Metallo-hydrolase/oxidoreductase"/>
    <property type="match status" value="1"/>
</dbReference>
<dbReference type="Proteomes" id="UP000001488">
    <property type="component" value="Chromosome"/>
</dbReference>
<dbReference type="CDD" id="cd06262">
    <property type="entry name" value="metallo-hydrolase-like_MBL-fold"/>
    <property type="match status" value="1"/>
</dbReference>
<gene>
    <name evidence="2" type="ordered locus">TGAM_1208</name>
</gene>
<proteinExistence type="predicted"/>
<dbReference type="eggNOG" id="arCOG00504">
    <property type="taxonomic scope" value="Archaea"/>
</dbReference>
<dbReference type="AlphaFoldDB" id="C5A648"/>
<dbReference type="PANTHER" id="PTHR42951">
    <property type="entry name" value="METALLO-BETA-LACTAMASE DOMAIN-CONTAINING"/>
    <property type="match status" value="1"/>
</dbReference>
<accession>C5A648</accession>
<dbReference type="STRING" id="593117.TGAM_1208"/>